<protein>
    <recommendedName>
        <fullName evidence="3">Apple domain-containing protein</fullName>
    </recommendedName>
</protein>
<dbReference type="InterPro" id="IPR003609">
    <property type="entry name" value="Pan_app"/>
</dbReference>
<feature type="compositionally biased region" description="Low complexity" evidence="1">
    <location>
        <begin position="31"/>
        <end position="70"/>
    </location>
</feature>
<evidence type="ECO:0000256" key="1">
    <source>
        <dbReference type="SAM" id="MobiDB-lite"/>
    </source>
</evidence>
<evidence type="ECO:0000256" key="2">
    <source>
        <dbReference type="SAM" id="SignalP"/>
    </source>
</evidence>
<dbReference type="EMBL" id="JAADYS010000211">
    <property type="protein sequence ID" value="KAF4471384.1"/>
    <property type="molecule type" value="Genomic_DNA"/>
</dbReference>
<organism evidence="4 5">
    <name type="scientific">Fusarium albosuccineum</name>
    <dbReference type="NCBI Taxonomy" id="1237068"/>
    <lineage>
        <taxon>Eukaryota</taxon>
        <taxon>Fungi</taxon>
        <taxon>Dikarya</taxon>
        <taxon>Ascomycota</taxon>
        <taxon>Pezizomycotina</taxon>
        <taxon>Sordariomycetes</taxon>
        <taxon>Hypocreomycetidae</taxon>
        <taxon>Hypocreales</taxon>
        <taxon>Nectriaceae</taxon>
        <taxon>Fusarium</taxon>
        <taxon>Fusarium decemcellulare species complex</taxon>
    </lineage>
</organism>
<evidence type="ECO:0000313" key="4">
    <source>
        <dbReference type="EMBL" id="KAF4471384.1"/>
    </source>
</evidence>
<comment type="caution">
    <text evidence="4">The sequence shown here is derived from an EMBL/GenBank/DDBJ whole genome shotgun (WGS) entry which is preliminary data.</text>
</comment>
<evidence type="ECO:0000313" key="5">
    <source>
        <dbReference type="Proteomes" id="UP000554235"/>
    </source>
</evidence>
<feature type="signal peptide" evidence="2">
    <location>
        <begin position="1"/>
        <end position="20"/>
    </location>
</feature>
<feature type="region of interest" description="Disordered" evidence="1">
    <location>
        <begin position="31"/>
        <end position="74"/>
    </location>
</feature>
<dbReference type="AlphaFoldDB" id="A0A8H4LPR8"/>
<reference evidence="4 5" key="1">
    <citation type="submission" date="2020-01" db="EMBL/GenBank/DDBJ databases">
        <title>Identification and distribution of gene clusters putatively required for synthesis of sphingolipid metabolism inhibitors in phylogenetically diverse species of the filamentous fungus Fusarium.</title>
        <authorList>
            <person name="Kim H.-S."/>
            <person name="Busman M."/>
            <person name="Brown D.W."/>
            <person name="Divon H."/>
            <person name="Uhlig S."/>
            <person name="Proctor R.H."/>
        </authorList>
    </citation>
    <scope>NUCLEOTIDE SEQUENCE [LARGE SCALE GENOMIC DNA]</scope>
    <source>
        <strain evidence="4 5">NRRL 20459</strain>
    </source>
</reference>
<dbReference type="PROSITE" id="PS50948">
    <property type="entry name" value="PAN"/>
    <property type="match status" value="1"/>
</dbReference>
<dbReference type="OrthoDB" id="5100031at2759"/>
<dbReference type="Proteomes" id="UP000554235">
    <property type="component" value="Unassembled WGS sequence"/>
</dbReference>
<feature type="chain" id="PRO_5034723018" description="Apple domain-containing protein" evidence="2">
    <location>
        <begin position="21"/>
        <end position="263"/>
    </location>
</feature>
<sequence length="263" mass="27522">MKAIGVATLLAALSLRGAYAGLCKPSSALSSSTTAAGESSSLTTDTTTVPTSIASTTTSDATTTTTTASAQGTEGPNSCCGYPGYFDGHVIALDGGADSIEGCRQLCTSNVACTHYIFYEPLSGGSICNIYGTTVPFVLDQTKRAIYYPRECQSCEDSQPPPPVQPSCIADIPCRDYGFLEGTFIEGYGVRSVSATQGCAEVCASVSGCTHANRFNDPTYGWRCSLSQIGPDAEFIPGTGFSTEWYSRGCNEDACRLIIPDRA</sequence>
<proteinExistence type="predicted"/>
<keyword evidence="2" id="KW-0732">Signal</keyword>
<accession>A0A8H4LPR8</accession>
<name>A0A8H4LPR8_9HYPO</name>
<gene>
    <name evidence="4" type="ORF">FALBO_1697</name>
</gene>
<evidence type="ECO:0000259" key="3">
    <source>
        <dbReference type="PROSITE" id="PS50948"/>
    </source>
</evidence>
<keyword evidence="5" id="KW-1185">Reference proteome</keyword>
<feature type="domain" description="Apple" evidence="3">
    <location>
        <begin position="80"/>
        <end position="152"/>
    </location>
</feature>